<proteinExistence type="predicted"/>
<feature type="domain" description="ExoI C-terminal" evidence="17">
    <location>
        <begin position="357"/>
        <end position="473"/>
    </location>
</feature>
<comment type="subunit">
    <text evidence="12">Monomer. Interacts with ssb (via C-terminus); this interaction stimulates the exonuclease activity by recruiting the enzyme to its substrate.</text>
</comment>
<evidence type="ECO:0000313" key="18">
    <source>
        <dbReference type="EMBL" id="SHI03521.1"/>
    </source>
</evidence>
<organism evidence="18 19">
    <name type="scientific">Vibrio aerogenes CECT 7868</name>
    <dbReference type="NCBI Taxonomy" id="1216006"/>
    <lineage>
        <taxon>Bacteria</taxon>
        <taxon>Pseudomonadati</taxon>
        <taxon>Pseudomonadota</taxon>
        <taxon>Gammaproteobacteria</taxon>
        <taxon>Vibrionales</taxon>
        <taxon>Vibrionaceae</taxon>
        <taxon>Vibrio</taxon>
    </lineage>
</organism>
<dbReference type="Proteomes" id="UP000184608">
    <property type="component" value="Unassembled WGS sequence"/>
</dbReference>
<dbReference type="AlphaFoldDB" id="A0A1M5XUM4"/>
<dbReference type="Gene3D" id="3.30.1520.20">
    <property type="entry name" value="Exonuclease ExoI, domain 2"/>
    <property type="match status" value="1"/>
</dbReference>
<dbReference type="OrthoDB" id="9763470at2"/>
<dbReference type="InterPro" id="IPR038649">
    <property type="entry name" value="EXOI_SH3_sf"/>
</dbReference>
<feature type="binding site" evidence="14">
    <location>
        <position position="163"/>
    </location>
    <ligand>
        <name>substrate</name>
    </ligand>
</feature>
<evidence type="ECO:0000256" key="11">
    <source>
        <dbReference type="ARBA" id="ARBA00023204"/>
    </source>
</evidence>
<evidence type="ECO:0000256" key="4">
    <source>
        <dbReference type="ARBA" id="ARBA00022722"/>
    </source>
</evidence>
<dbReference type="SMART" id="SM00479">
    <property type="entry name" value="EXOIII"/>
    <property type="match status" value="1"/>
</dbReference>
<keyword evidence="7 13" id="KW-0378">Hydrolase</keyword>
<dbReference type="GO" id="GO:0000175">
    <property type="term" value="F:3'-5'-RNA exonuclease activity"/>
    <property type="evidence" value="ECO:0007669"/>
    <property type="project" value="InterPro"/>
</dbReference>
<evidence type="ECO:0000256" key="5">
    <source>
        <dbReference type="ARBA" id="ARBA00022723"/>
    </source>
</evidence>
<feature type="binding site" evidence="15">
    <location>
        <position position="184"/>
    </location>
    <ligand>
        <name>Mg(2+)</name>
        <dbReference type="ChEBI" id="CHEBI:18420"/>
        <label>2</label>
    </ligand>
</feature>
<dbReference type="CDD" id="cd06138">
    <property type="entry name" value="ExoI_N"/>
    <property type="match status" value="1"/>
</dbReference>
<dbReference type="InterPro" id="IPR013520">
    <property type="entry name" value="Ribonucl_H"/>
</dbReference>
<dbReference type="FunFam" id="3.30.420.10:FF:000033">
    <property type="entry name" value="Exodeoxyribonuclease I"/>
    <property type="match status" value="1"/>
</dbReference>
<evidence type="ECO:0000256" key="7">
    <source>
        <dbReference type="ARBA" id="ARBA00022801"/>
    </source>
</evidence>
<dbReference type="FunFam" id="3.30.1520.20:FF:000001">
    <property type="entry name" value="Exodeoxyribonuclease I"/>
    <property type="match status" value="1"/>
</dbReference>
<dbReference type="InterPro" id="IPR058561">
    <property type="entry name" value="Exonuc_1_C"/>
</dbReference>
<evidence type="ECO:0000256" key="8">
    <source>
        <dbReference type="ARBA" id="ARBA00022839"/>
    </source>
</evidence>
<dbReference type="InterPro" id="IPR034747">
    <property type="entry name" value="EXOI_SH3"/>
</dbReference>
<keyword evidence="9 15" id="KW-0460">Magnesium</keyword>
<dbReference type="Pfam" id="PF00929">
    <property type="entry name" value="RNase_T"/>
    <property type="match status" value="1"/>
</dbReference>
<dbReference type="FunFam" id="1.20.1280.70:FF:000001">
    <property type="entry name" value="Exodeoxyribonuclease I"/>
    <property type="match status" value="1"/>
</dbReference>
<dbReference type="InterPro" id="IPR012337">
    <property type="entry name" value="RNaseH-like_sf"/>
</dbReference>
<evidence type="ECO:0000256" key="10">
    <source>
        <dbReference type="ARBA" id="ARBA00023125"/>
    </source>
</evidence>
<feature type="binding site" evidence="15">
    <location>
        <position position="13"/>
    </location>
    <ligand>
        <name>Mg(2+)</name>
        <dbReference type="ChEBI" id="CHEBI:18420"/>
        <label>1</label>
    </ligand>
</feature>
<keyword evidence="19" id="KW-1185">Reference proteome</keyword>
<dbReference type="InterPro" id="IPR022894">
    <property type="entry name" value="Oligoribonuclease"/>
</dbReference>
<keyword evidence="6 13" id="KW-0227">DNA damage</keyword>
<evidence type="ECO:0000259" key="17">
    <source>
        <dbReference type="PROSITE" id="PS51785"/>
    </source>
</evidence>
<dbReference type="SUPFAM" id="SSF53098">
    <property type="entry name" value="Ribonuclease H-like"/>
    <property type="match status" value="1"/>
</dbReference>
<evidence type="ECO:0000256" key="2">
    <source>
        <dbReference type="ARBA" id="ARBA00012108"/>
    </source>
</evidence>
<dbReference type="PROSITE" id="PS51785">
    <property type="entry name" value="EXOI_C"/>
    <property type="match status" value="1"/>
</dbReference>
<dbReference type="EMBL" id="FQXZ01000013">
    <property type="protein sequence ID" value="SHI03521.1"/>
    <property type="molecule type" value="Genomic_DNA"/>
</dbReference>
<evidence type="ECO:0000256" key="3">
    <source>
        <dbReference type="ARBA" id="ARBA00019900"/>
    </source>
</evidence>
<dbReference type="PANTHER" id="PTHR11046:SF11">
    <property type="entry name" value="EXODEOXYRIBONUCLEASE I"/>
    <property type="match status" value="1"/>
</dbReference>
<dbReference type="PANTHER" id="PTHR11046">
    <property type="entry name" value="OLIGORIBONUCLEASE, MITOCHONDRIAL"/>
    <property type="match status" value="1"/>
</dbReference>
<evidence type="ECO:0000256" key="1">
    <source>
        <dbReference type="ARBA" id="ARBA00000563"/>
    </source>
</evidence>
<evidence type="ECO:0000313" key="19">
    <source>
        <dbReference type="Proteomes" id="UP000184608"/>
    </source>
</evidence>
<keyword evidence="4 13" id="KW-0540">Nuclease</keyword>
<evidence type="ECO:0000256" key="9">
    <source>
        <dbReference type="ARBA" id="ARBA00022842"/>
    </source>
</evidence>
<dbReference type="GO" id="GO:0006281">
    <property type="term" value="P:DNA repair"/>
    <property type="evidence" value="ECO:0007669"/>
    <property type="project" value="UniProtKB-KW"/>
</dbReference>
<feature type="domain" description="ExoI SH3-like" evidence="16">
    <location>
        <begin position="200"/>
        <end position="354"/>
    </location>
</feature>
<keyword evidence="8 13" id="KW-0269">Exonuclease</keyword>
<name>A0A1M5XUM4_9VIBR</name>
<dbReference type="Pfam" id="PF08411">
    <property type="entry name" value="ExoI_SH3"/>
    <property type="match status" value="1"/>
</dbReference>
<dbReference type="Pfam" id="PF26016">
    <property type="entry name" value="ExoI_C"/>
    <property type="match status" value="1"/>
</dbReference>
<feature type="binding site" evidence="15">
    <location>
        <position position="15"/>
    </location>
    <ligand>
        <name>Mg(2+)</name>
        <dbReference type="ChEBI" id="CHEBI:18420"/>
        <label>2</label>
    </ligand>
</feature>
<protein>
    <recommendedName>
        <fullName evidence="3 13">Exodeoxyribonuclease I</fullName>
        <ecNumber evidence="2 13">3.1.11.1</ecNumber>
    </recommendedName>
</protein>
<evidence type="ECO:0000259" key="16">
    <source>
        <dbReference type="PROSITE" id="PS51784"/>
    </source>
</evidence>
<dbReference type="GO" id="GO:0046872">
    <property type="term" value="F:metal ion binding"/>
    <property type="evidence" value="ECO:0007669"/>
    <property type="project" value="UniProtKB-KW"/>
</dbReference>
<evidence type="ECO:0000256" key="6">
    <source>
        <dbReference type="ARBA" id="ARBA00022763"/>
    </source>
</evidence>
<evidence type="ECO:0000256" key="13">
    <source>
        <dbReference type="PIRNR" id="PIRNR000977"/>
    </source>
</evidence>
<dbReference type="GO" id="GO:0003677">
    <property type="term" value="F:DNA binding"/>
    <property type="evidence" value="ECO:0007669"/>
    <property type="project" value="UniProtKB-KW"/>
</dbReference>
<dbReference type="InterPro" id="IPR036397">
    <property type="entry name" value="RNaseH_sf"/>
</dbReference>
<sequence>MNNNDQPTFFFFDYETWGTSPAKDRPCQFAGIRTDMDFNIIGEPLTLYCKLPPDYLPSPEAALITGITPQLANAKGVSEPEFIHRIHQELAKPNTTSLGYNSIRFDDEVTRYTCYRNFLDPYGWSWQNGNSRWDLLDVARACHALRPDGINWPENDDGITSFKLEHLSVANQIEHSNAHDAMADVYATIELAKRIKNSQPKLFDYFFSMRHKRQLTELIDIVNMTPLMHVSGMLGHQCQYTSWVVPLAWHPVNKNAVITVDLAKNPQPLFDLSAEELKERLYTRHDDLAEGELPVPVKLIHLNKCPILAPAKTLTAENAHQIGINREACLQNLSALKGSPAIREKLLQLFTEEKPYPSDDNVDTMLYQGFFNPADKAAMEIIRETPPEMLGELSLTFQDQRIAPLLFRYRARNYPGTLSYQESQQWLSHCQDYFTSHMDDYILRLENLVVEHEGNESKLKILKSIYHYVAGLTS</sequence>
<accession>A0A1M5XUM4</accession>
<dbReference type="GO" id="GO:0008310">
    <property type="term" value="F:single-stranded DNA 3'-5' DNA exonuclease activity"/>
    <property type="evidence" value="ECO:0007669"/>
    <property type="project" value="UniProtKB-EC"/>
</dbReference>
<evidence type="ECO:0000256" key="12">
    <source>
        <dbReference type="ARBA" id="ARBA00046792"/>
    </source>
</evidence>
<gene>
    <name evidence="18" type="primary">sbcB</name>
    <name evidence="18" type="ORF">VA7868_01329</name>
</gene>
<feature type="binding site" evidence="14">
    <location>
        <position position="15"/>
    </location>
    <ligand>
        <name>substrate</name>
    </ligand>
</feature>
<keyword evidence="5 15" id="KW-0479">Metal-binding</keyword>
<dbReference type="InterPro" id="IPR013620">
    <property type="entry name" value="Exonuc_1_SH3"/>
</dbReference>
<dbReference type="PIRSF" id="PIRSF000977">
    <property type="entry name" value="Exodeoxyribonuclease_I"/>
    <property type="match status" value="1"/>
</dbReference>
<keyword evidence="11 13" id="KW-0234">DNA repair</keyword>
<dbReference type="EC" id="3.1.11.1" evidence="2 13"/>
<dbReference type="Gene3D" id="1.20.1280.70">
    <property type="entry name" value="Exonuclease ExoI, domain 3"/>
    <property type="match status" value="1"/>
</dbReference>
<evidence type="ECO:0000256" key="15">
    <source>
        <dbReference type="PIRSR" id="PIRSR000977-2"/>
    </source>
</evidence>
<dbReference type="STRING" id="1216006.VA7868_01329"/>
<dbReference type="InterPro" id="IPR023607">
    <property type="entry name" value="Exodeoxyribonuclease_I"/>
</dbReference>
<keyword evidence="10" id="KW-0238">DNA-binding</keyword>
<evidence type="ECO:0000256" key="14">
    <source>
        <dbReference type="PIRSR" id="PIRSR000977-1"/>
    </source>
</evidence>
<comment type="catalytic activity">
    <reaction evidence="1 13">
        <text>Exonucleolytic cleavage in the 3'- to 5'-direction to yield nucleoside 5'-phosphates.</text>
        <dbReference type="EC" id="3.1.11.1"/>
    </reaction>
</comment>
<dbReference type="Gene3D" id="1.10.287.1240">
    <property type="match status" value="1"/>
</dbReference>
<dbReference type="NCBIfam" id="NF008746">
    <property type="entry name" value="PRK11779.1"/>
    <property type="match status" value="1"/>
</dbReference>
<dbReference type="RefSeq" id="WP_073603072.1">
    <property type="nucleotide sequence ID" value="NZ_FQXZ01000013.1"/>
</dbReference>
<reference evidence="18 19" key="1">
    <citation type="submission" date="2016-11" db="EMBL/GenBank/DDBJ databases">
        <authorList>
            <person name="Jaros S."/>
            <person name="Januszkiewicz K."/>
            <person name="Wedrychowicz H."/>
        </authorList>
    </citation>
    <scope>NUCLEOTIDE SEQUENCE [LARGE SCALE GENOMIC DNA]</scope>
    <source>
        <strain evidence="18 19">CECT 7868</strain>
    </source>
</reference>
<dbReference type="PROSITE" id="PS51784">
    <property type="entry name" value="EXOI_SH3"/>
    <property type="match status" value="1"/>
</dbReference>
<dbReference type="Gene3D" id="3.30.420.10">
    <property type="entry name" value="Ribonuclease H-like superfamily/Ribonuclease H"/>
    <property type="match status" value="1"/>
</dbReference>
<comment type="cofactor">
    <cofactor evidence="15">
        <name>Mg(2+)</name>
        <dbReference type="ChEBI" id="CHEBI:18420"/>
    </cofactor>
    <text evidence="15">Binds 2 Mg(2+) ions per monomer.</text>
</comment>